<comment type="caution">
    <text evidence="13">The sequence shown here is derived from an EMBL/GenBank/DDBJ whole genome shotgun (WGS) entry which is preliminary data.</text>
</comment>
<dbReference type="Pfam" id="PF01593">
    <property type="entry name" value="Amino_oxidase"/>
    <property type="match status" value="1"/>
</dbReference>
<evidence type="ECO:0000256" key="1">
    <source>
        <dbReference type="ARBA" id="ARBA00002600"/>
    </source>
</evidence>
<dbReference type="GO" id="GO:0004729">
    <property type="term" value="F:oxygen-dependent protoporphyrinogen oxidase activity"/>
    <property type="evidence" value="ECO:0007669"/>
    <property type="project" value="UniProtKB-UniRule"/>
</dbReference>
<gene>
    <name evidence="13" type="ORF">DAPK24_032650</name>
</gene>
<organism evidence="13 14">
    <name type="scientific">Pichia kluyveri</name>
    <name type="common">Yeast</name>
    <dbReference type="NCBI Taxonomy" id="36015"/>
    <lineage>
        <taxon>Eukaryota</taxon>
        <taxon>Fungi</taxon>
        <taxon>Dikarya</taxon>
        <taxon>Ascomycota</taxon>
        <taxon>Saccharomycotina</taxon>
        <taxon>Pichiomycetes</taxon>
        <taxon>Pichiales</taxon>
        <taxon>Pichiaceae</taxon>
        <taxon>Pichia</taxon>
    </lineage>
</organism>
<protein>
    <recommendedName>
        <fullName evidence="4 11">Protoporphyrinogen oxidase</fullName>
        <ecNumber evidence="4 11">1.3.3.4</ecNumber>
    </recommendedName>
</protein>
<reference evidence="13 14" key="1">
    <citation type="journal article" date="2023" name="Elife">
        <title>Identification of key yeast species and microbe-microbe interactions impacting larval growth of Drosophila in the wild.</title>
        <authorList>
            <person name="Mure A."/>
            <person name="Sugiura Y."/>
            <person name="Maeda R."/>
            <person name="Honda K."/>
            <person name="Sakurai N."/>
            <person name="Takahashi Y."/>
            <person name="Watada M."/>
            <person name="Katoh T."/>
            <person name="Gotoh A."/>
            <person name="Gotoh Y."/>
            <person name="Taniguchi I."/>
            <person name="Nakamura K."/>
            <person name="Hayashi T."/>
            <person name="Katayama T."/>
            <person name="Uemura T."/>
            <person name="Hattori Y."/>
        </authorList>
    </citation>
    <scope>NUCLEOTIDE SEQUENCE [LARGE SCALE GENOMIC DNA]</scope>
    <source>
        <strain evidence="13 14">PK-24</strain>
    </source>
</reference>
<dbReference type="Proteomes" id="UP001378960">
    <property type="component" value="Unassembled WGS sequence"/>
</dbReference>
<sequence length="559" mass="60958">MVLPKNGKVAVLGAGLSGLSYAHFLGTLRPDLNITILEKNNRVGGWINTQKATSATINKLKLNNELNRTLRMEKGPRTLRGVSPGTLIITDLLQKMGKLNELRGVPIASAGNKKYLLGKDEYAESSNRITGKLVPVPGGGNGTIIDGFSQSMNFIATEPGMHIIKGIIRDVMFKQDGEDLNKMTVARFFERHFGKDMANESISGLLYGIYAADINDLSINCVFPTLVDIERKYGSIVKGMIKREKPVVEIHPTVNKYLKLFGGSELDMESLSKLLKKFPMLAFQCGLSGVTDALRDKLPSNVNIQTGCHIDQIGSDGVINVKGRETIKYDHIRSTIPTLELSNMVSDKVGNILAQFPYTSITVANILIKRADIKEAVGFGFLIPKACLYKETPLIGVIFDSDVEEHSVPLFPNGEIPSILNSKNKTEPTKEVIDELSKNISSREGEGISEECTKMTFMFQVPRNGKPSTPAAITSAIKDTLNGILGIDIDMSEVAIECITHQDAIPLYDTEFQERREQVLKESSNIYGDRLSLGGTAFAPGVGIPDAVIGSLDAVSEVV</sequence>
<name>A0AAV5R5D2_PICKL</name>
<evidence type="ECO:0000256" key="5">
    <source>
        <dbReference type="ARBA" id="ARBA00022630"/>
    </source>
</evidence>
<evidence type="ECO:0000259" key="12">
    <source>
        <dbReference type="Pfam" id="PF01593"/>
    </source>
</evidence>
<dbReference type="NCBIfam" id="TIGR00562">
    <property type="entry name" value="proto_IX_ox"/>
    <property type="match status" value="1"/>
</dbReference>
<dbReference type="EMBL" id="BTGB01000004">
    <property type="protein sequence ID" value="GMM46690.1"/>
    <property type="molecule type" value="Genomic_DNA"/>
</dbReference>
<comment type="pathway">
    <text evidence="2 11">Porphyrin-containing compound metabolism; protoporphyrin-IX biosynthesis; protoporphyrin-IX from protoporphyrinogen-IX: step 1/1.</text>
</comment>
<keyword evidence="7 11" id="KW-0560">Oxidoreductase</keyword>
<accession>A0AAV5R5D2</accession>
<evidence type="ECO:0000256" key="10">
    <source>
        <dbReference type="ARBA" id="ARBA00047554"/>
    </source>
</evidence>
<dbReference type="InterPro" id="IPR050464">
    <property type="entry name" value="Zeta_carotene_desat/Oxidored"/>
</dbReference>
<dbReference type="GO" id="GO:0005743">
    <property type="term" value="C:mitochondrial inner membrane"/>
    <property type="evidence" value="ECO:0007669"/>
    <property type="project" value="UniProtKB-SubCell"/>
</dbReference>
<evidence type="ECO:0000256" key="2">
    <source>
        <dbReference type="ARBA" id="ARBA00005073"/>
    </source>
</evidence>
<evidence type="ECO:0000256" key="6">
    <source>
        <dbReference type="ARBA" id="ARBA00022827"/>
    </source>
</evidence>
<proteinExistence type="inferred from homology"/>
<keyword evidence="6 11" id="KW-0274">FAD</keyword>
<keyword evidence="8 11" id="KW-0350">Heme biosynthesis</keyword>
<dbReference type="GO" id="GO:0006782">
    <property type="term" value="P:protoporphyrinogen IX biosynthetic process"/>
    <property type="evidence" value="ECO:0007669"/>
    <property type="project" value="UniProtKB-UniRule"/>
</dbReference>
<keyword evidence="14" id="KW-1185">Reference proteome</keyword>
<evidence type="ECO:0000256" key="8">
    <source>
        <dbReference type="ARBA" id="ARBA00023133"/>
    </source>
</evidence>
<dbReference type="EC" id="1.3.3.4" evidence="4 11"/>
<dbReference type="InterPro" id="IPR004572">
    <property type="entry name" value="Protoporphyrinogen_oxidase"/>
</dbReference>
<comment type="catalytic activity">
    <reaction evidence="10 11">
        <text>protoporphyrinogen IX + 3 O2 = protoporphyrin IX + 3 H2O2</text>
        <dbReference type="Rhea" id="RHEA:25576"/>
        <dbReference type="ChEBI" id="CHEBI:15379"/>
        <dbReference type="ChEBI" id="CHEBI:16240"/>
        <dbReference type="ChEBI" id="CHEBI:57306"/>
        <dbReference type="ChEBI" id="CHEBI:57307"/>
        <dbReference type="EC" id="1.3.3.4"/>
    </reaction>
</comment>
<dbReference type="AlphaFoldDB" id="A0AAV5R5D2"/>
<feature type="domain" description="Amine oxidase" evidence="12">
    <location>
        <begin position="16"/>
        <end position="372"/>
    </location>
</feature>
<dbReference type="SUPFAM" id="SSF51905">
    <property type="entry name" value="FAD/NAD(P)-binding domain"/>
    <property type="match status" value="1"/>
</dbReference>
<keyword evidence="5 11" id="KW-0285">Flavoprotein</keyword>
<dbReference type="InterPro" id="IPR036188">
    <property type="entry name" value="FAD/NAD-bd_sf"/>
</dbReference>
<evidence type="ECO:0000256" key="11">
    <source>
        <dbReference type="RuleBase" id="RU367069"/>
    </source>
</evidence>
<comment type="subcellular location">
    <subcellularLocation>
        <location evidence="11">Mitochondrion inner membrane</location>
    </subcellularLocation>
</comment>
<comment type="cofactor">
    <cofactor evidence="11">
        <name>FAD</name>
        <dbReference type="ChEBI" id="CHEBI:57692"/>
    </cofactor>
    <text evidence="11">Binds 1 FAD per subunit.</text>
</comment>
<evidence type="ECO:0000256" key="9">
    <source>
        <dbReference type="ARBA" id="ARBA00023244"/>
    </source>
</evidence>
<comment type="function">
    <text evidence="1 11">Catalyzes the 6-electron oxidation of protoporphyrinogen-IX to form protoporphyrin-IX.</text>
</comment>
<dbReference type="PANTHER" id="PTHR42923:SF3">
    <property type="entry name" value="PROTOPORPHYRINOGEN OXIDASE"/>
    <property type="match status" value="1"/>
</dbReference>
<evidence type="ECO:0000313" key="14">
    <source>
        <dbReference type="Proteomes" id="UP001378960"/>
    </source>
</evidence>
<keyword evidence="9 11" id="KW-0627">Porphyrin biosynthesis</keyword>
<dbReference type="InterPro" id="IPR002937">
    <property type="entry name" value="Amino_oxidase"/>
</dbReference>
<evidence type="ECO:0000256" key="3">
    <source>
        <dbReference type="ARBA" id="ARBA00010551"/>
    </source>
</evidence>
<dbReference type="Gene3D" id="3.50.50.60">
    <property type="entry name" value="FAD/NAD(P)-binding domain"/>
    <property type="match status" value="1"/>
</dbReference>
<evidence type="ECO:0000313" key="13">
    <source>
        <dbReference type="EMBL" id="GMM46690.1"/>
    </source>
</evidence>
<comment type="similarity">
    <text evidence="3 11">Belongs to the protoporphyrinogen/coproporphyrinogen oxidase family. Protoporphyrinogen oxidase subfamily.</text>
</comment>
<evidence type="ECO:0000256" key="7">
    <source>
        <dbReference type="ARBA" id="ARBA00023002"/>
    </source>
</evidence>
<evidence type="ECO:0000256" key="4">
    <source>
        <dbReference type="ARBA" id="ARBA00012867"/>
    </source>
</evidence>
<dbReference type="PANTHER" id="PTHR42923">
    <property type="entry name" value="PROTOPORPHYRINOGEN OXIDASE"/>
    <property type="match status" value="1"/>
</dbReference>